<keyword evidence="8" id="KW-1185">Reference proteome</keyword>
<dbReference type="Gene3D" id="3.40.50.2000">
    <property type="entry name" value="Glycogen Phosphorylase B"/>
    <property type="match status" value="1"/>
</dbReference>
<dbReference type="EMBL" id="VCDI01000014">
    <property type="protein sequence ID" value="TLU70562.1"/>
    <property type="molecule type" value="Genomic_DNA"/>
</dbReference>
<comment type="caution">
    <text evidence="7">The sequence shown here is derived from an EMBL/GenBank/DDBJ whole genome shotgun (WGS) entry which is preliminary data.</text>
</comment>
<name>A0A5R9IZ39_9PROT</name>
<dbReference type="SUPFAM" id="SSF53448">
    <property type="entry name" value="Nucleotide-diphospho-sugar transferases"/>
    <property type="match status" value="1"/>
</dbReference>
<feature type="region of interest" description="Disordered" evidence="4">
    <location>
        <begin position="996"/>
        <end position="1016"/>
    </location>
</feature>
<protein>
    <submittedName>
        <fullName evidence="7">Glycosyltransferase</fullName>
    </submittedName>
</protein>
<organism evidence="7 8">
    <name type="scientific">Lichenicoccus roseus</name>
    <dbReference type="NCBI Taxonomy" id="2683649"/>
    <lineage>
        <taxon>Bacteria</taxon>
        <taxon>Pseudomonadati</taxon>
        <taxon>Pseudomonadota</taxon>
        <taxon>Alphaproteobacteria</taxon>
        <taxon>Acetobacterales</taxon>
        <taxon>Acetobacteraceae</taxon>
        <taxon>Lichenicoccus</taxon>
    </lineage>
</organism>
<dbReference type="AlphaFoldDB" id="A0A5R9IZ39"/>
<dbReference type="SUPFAM" id="SSF48452">
    <property type="entry name" value="TPR-like"/>
    <property type="match status" value="1"/>
</dbReference>
<proteinExistence type="inferred from homology"/>
<dbReference type="SUPFAM" id="SSF53756">
    <property type="entry name" value="UDP-Glycosyltransferase/glycogen phosphorylase"/>
    <property type="match status" value="1"/>
</dbReference>
<gene>
    <name evidence="7" type="ORF">FE263_21280</name>
</gene>
<dbReference type="Pfam" id="PF00535">
    <property type="entry name" value="Glycos_transf_2"/>
    <property type="match status" value="1"/>
</dbReference>
<evidence type="ECO:0000313" key="7">
    <source>
        <dbReference type="EMBL" id="TLU70562.1"/>
    </source>
</evidence>
<dbReference type="PANTHER" id="PTHR43179:SF12">
    <property type="entry name" value="GALACTOFURANOSYLTRANSFERASE GLFT2"/>
    <property type="match status" value="1"/>
</dbReference>
<accession>A0A5R9IZ39</accession>
<dbReference type="InterPro" id="IPR001173">
    <property type="entry name" value="Glyco_trans_2-like"/>
</dbReference>
<evidence type="ECO:0000256" key="1">
    <source>
        <dbReference type="ARBA" id="ARBA00006739"/>
    </source>
</evidence>
<evidence type="ECO:0000256" key="3">
    <source>
        <dbReference type="ARBA" id="ARBA00022679"/>
    </source>
</evidence>
<keyword evidence="3 7" id="KW-0808">Transferase</keyword>
<evidence type="ECO:0000259" key="5">
    <source>
        <dbReference type="Pfam" id="PF00534"/>
    </source>
</evidence>
<dbReference type="InterPro" id="IPR001296">
    <property type="entry name" value="Glyco_trans_1"/>
</dbReference>
<reference evidence="7 8" key="1">
    <citation type="submission" date="2019-05" db="EMBL/GenBank/DDBJ databases">
        <authorList>
            <person name="Pankratov T."/>
            <person name="Grouzdev D."/>
        </authorList>
    </citation>
    <scope>NUCLEOTIDE SEQUENCE [LARGE SCALE GENOMIC DNA]</scope>
    <source>
        <strain evidence="7 8">KEBCLARHB70R</strain>
    </source>
</reference>
<dbReference type="InterPro" id="IPR011990">
    <property type="entry name" value="TPR-like_helical_dom_sf"/>
</dbReference>
<dbReference type="PANTHER" id="PTHR43179">
    <property type="entry name" value="RHAMNOSYLTRANSFERASE WBBL"/>
    <property type="match status" value="1"/>
</dbReference>
<feature type="domain" description="Glycosyltransferase 2-like" evidence="6">
    <location>
        <begin position="354"/>
        <end position="457"/>
    </location>
</feature>
<dbReference type="GO" id="GO:0016757">
    <property type="term" value="F:glycosyltransferase activity"/>
    <property type="evidence" value="ECO:0007669"/>
    <property type="project" value="UniProtKB-KW"/>
</dbReference>
<evidence type="ECO:0000256" key="4">
    <source>
        <dbReference type="SAM" id="MobiDB-lite"/>
    </source>
</evidence>
<keyword evidence="2" id="KW-0328">Glycosyltransferase</keyword>
<comment type="similarity">
    <text evidence="1">Belongs to the glycosyltransferase 2 family.</text>
</comment>
<dbReference type="Proteomes" id="UP000305654">
    <property type="component" value="Unassembled WGS sequence"/>
</dbReference>
<dbReference type="Gene3D" id="1.25.40.10">
    <property type="entry name" value="Tetratricopeptide repeat domain"/>
    <property type="match status" value="1"/>
</dbReference>
<evidence type="ECO:0000313" key="8">
    <source>
        <dbReference type="Proteomes" id="UP000305654"/>
    </source>
</evidence>
<dbReference type="InterPro" id="IPR029044">
    <property type="entry name" value="Nucleotide-diphossugar_trans"/>
</dbReference>
<feature type="domain" description="Glycosyl transferase family 1" evidence="5">
    <location>
        <begin position="840"/>
        <end position="971"/>
    </location>
</feature>
<evidence type="ECO:0000259" key="6">
    <source>
        <dbReference type="Pfam" id="PF00535"/>
    </source>
</evidence>
<evidence type="ECO:0000256" key="2">
    <source>
        <dbReference type="ARBA" id="ARBA00022676"/>
    </source>
</evidence>
<sequence length="1016" mass="110249">MSDAASAAAVDALLKGQAAVASGDIDAASRWFGRSLRLAPGDPSATLGLAVCRLRQGSQASIEFFQDVAKNHDVREAWVGLATACRIHGHAHRAAQAAARALSRHAFPRETYNDFDAIAREAGLPGWCALDGKRRLLARILVPVEPKMRLVAGLSGMKRHLALPGGDDPASCRFPPGWEVSGLLSVQLDSLDLMGSPIDLNAITQLEGFADTKGGDLHGWAWHPNDPERDPVLKVVPIGSGEPVEVVARDRATTIAHGRPLAQPRAFRVPSECLAGLKGPVRLIGQQGFDLIGSPLDPFAEQQSALAASTLVANLFPSGSGPTFAPATFTMPAAPAAVVGPPPVGGSQPRSVDVVIPVYGGYDLTLACLASVLDGLPDWARVVVVDDRAPDPRLSSKLVELAQSTSIRLIRQPVNGGFPKAANAGMRHDLTRDVVLLNSDTLVPPGWLPTLRTAAYGDSSIGSATPFSNDATIMSYPSVEHVNDVPTLAEVKSLDAMARRANPRVVIDLPTAIGFCVYIKRDCLNDTGLLREDRFAQGYCEENDFSIRARHLGWRHVGVPRLYVGHVGSQSFRATKSYLIDRNLRFLNQLHPGYDAMVQEFKRADPLAGSRKRLDIQRWRSMRKPSKSVLLVTHGRGGGVQKHVAARAAYLRRHGLRPIVLWPVASLDGKGRDCVIGDGPRGGTPNLRYSIPRELKGLAALLGPDQPVRAEVHHLVGHDDALLDLFALLQIPYEIVVHDYSWFCTRINLMRADKRYCGEPSLDGCEACFADDGSNLEDDIRPTELVEQSSRHLAGATRVVVPSEDVFVRMQRHFSGLKLKTINWENDDVLIGRAPIAQSDRRPTTKRGNVITVCVVGAIGYEKGYDYLLACVRDARKKVLPLHFIVVGFTCDDARLLDAGPISITGRYDEAEAVDLIRSQSADVGLLTSLWPETWCYTLTQMWRAGLDVVAFDLGTPAERINKTGRGYLVPLGLPPDRMNTLLLEGTEARIALHQGRPLPPVRTPEGVADRISSRG</sequence>
<dbReference type="Pfam" id="PF00534">
    <property type="entry name" value="Glycos_transf_1"/>
    <property type="match status" value="1"/>
</dbReference>
<dbReference type="OrthoDB" id="9771846at2"/>
<dbReference type="Gene3D" id="3.90.550.10">
    <property type="entry name" value="Spore Coat Polysaccharide Biosynthesis Protein SpsA, Chain A"/>
    <property type="match status" value="1"/>
</dbReference>